<name>A0A1G4WWZ3_9MYCO</name>
<evidence type="ECO:0000256" key="8">
    <source>
        <dbReference type="ARBA" id="ARBA00023251"/>
    </source>
</evidence>
<dbReference type="Pfam" id="PF00893">
    <property type="entry name" value="Multi_Drug_Res"/>
    <property type="match status" value="1"/>
</dbReference>
<keyword evidence="4" id="KW-1003">Cell membrane</keyword>
<keyword evidence="6 10" id="KW-1133">Transmembrane helix</keyword>
<dbReference type="GO" id="GO:0005886">
    <property type="term" value="C:plasma membrane"/>
    <property type="evidence" value="ECO:0007669"/>
    <property type="project" value="UniProtKB-SubCell"/>
</dbReference>
<dbReference type="InterPro" id="IPR000390">
    <property type="entry name" value="Small_drug/metabolite_transptr"/>
</dbReference>
<proteinExistence type="inferred from homology"/>
<dbReference type="STRING" id="1502745.SAMN02799620_05324"/>
<dbReference type="PANTHER" id="PTHR30561">
    <property type="entry name" value="SMR FAMILY PROTON-DEPENDENT DRUG EFFLUX TRANSPORTER SUGE"/>
    <property type="match status" value="1"/>
</dbReference>
<feature type="transmembrane region" description="Helical" evidence="10">
    <location>
        <begin position="57"/>
        <end position="79"/>
    </location>
</feature>
<evidence type="ECO:0000256" key="7">
    <source>
        <dbReference type="ARBA" id="ARBA00023136"/>
    </source>
</evidence>
<dbReference type="SUPFAM" id="SSF103481">
    <property type="entry name" value="Multidrug resistance efflux transporter EmrE"/>
    <property type="match status" value="1"/>
</dbReference>
<dbReference type="InterPro" id="IPR037185">
    <property type="entry name" value="EmrE-like"/>
</dbReference>
<feature type="transmembrane region" description="Helical" evidence="10">
    <location>
        <begin position="31"/>
        <end position="50"/>
    </location>
</feature>
<comment type="subcellular location">
    <subcellularLocation>
        <location evidence="1 9">Cell membrane</location>
        <topology evidence="1 9">Multi-pass membrane protein</topology>
    </subcellularLocation>
</comment>
<dbReference type="InterPro" id="IPR045324">
    <property type="entry name" value="Small_multidrug_res"/>
</dbReference>
<dbReference type="PANTHER" id="PTHR30561:SF1">
    <property type="entry name" value="MULTIDRUG TRANSPORTER EMRE"/>
    <property type="match status" value="1"/>
</dbReference>
<evidence type="ECO:0000256" key="1">
    <source>
        <dbReference type="ARBA" id="ARBA00004651"/>
    </source>
</evidence>
<dbReference type="Proteomes" id="UP000199707">
    <property type="component" value="Unassembled WGS sequence"/>
</dbReference>
<dbReference type="AlphaFoldDB" id="A0A1G4WWZ3"/>
<keyword evidence="5 9" id="KW-0812">Transmembrane</keyword>
<sequence length="112" mass="11888">MMWLVLGTAIIIEVGATLALRASKGFRRKRWIAPVISGYTASLCLLWKALSLGMPVGVAYGVWTACGVALVAIVARFLFNDPLTMKMAIGITFVVCGVLAIELARVPGHGAN</sequence>
<protein>
    <submittedName>
        <fullName evidence="11">Small multidrug resistance pump</fullName>
    </submittedName>
</protein>
<organism evidence="11 12">
    <name type="scientific">Mycolicibacterium fluoranthenivorans</name>
    <dbReference type="NCBI Taxonomy" id="258505"/>
    <lineage>
        <taxon>Bacteria</taxon>
        <taxon>Bacillati</taxon>
        <taxon>Actinomycetota</taxon>
        <taxon>Actinomycetes</taxon>
        <taxon>Mycobacteriales</taxon>
        <taxon>Mycobacteriaceae</taxon>
        <taxon>Mycolicibacterium</taxon>
    </lineage>
</organism>
<evidence type="ECO:0000256" key="6">
    <source>
        <dbReference type="ARBA" id="ARBA00022989"/>
    </source>
</evidence>
<dbReference type="GO" id="GO:0046677">
    <property type="term" value="P:response to antibiotic"/>
    <property type="evidence" value="ECO:0007669"/>
    <property type="project" value="UniProtKB-KW"/>
</dbReference>
<evidence type="ECO:0000256" key="10">
    <source>
        <dbReference type="SAM" id="Phobius"/>
    </source>
</evidence>
<evidence type="ECO:0000256" key="9">
    <source>
        <dbReference type="RuleBase" id="RU003942"/>
    </source>
</evidence>
<reference evidence="12" key="1">
    <citation type="submission" date="2016-10" db="EMBL/GenBank/DDBJ databases">
        <authorList>
            <person name="Varghese N."/>
            <person name="Submissions S."/>
        </authorList>
    </citation>
    <scope>NUCLEOTIDE SEQUENCE [LARGE SCALE GENOMIC DNA]</scope>
    <source>
        <strain evidence="12">UNC267MFSha1.1M11</strain>
    </source>
</reference>
<dbReference type="EMBL" id="FMUB01000013">
    <property type="protein sequence ID" value="SCX31396.1"/>
    <property type="molecule type" value="Genomic_DNA"/>
</dbReference>
<dbReference type="GO" id="GO:0022857">
    <property type="term" value="F:transmembrane transporter activity"/>
    <property type="evidence" value="ECO:0007669"/>
    <property type="project" value="InterPro"/>
</dbReference>
<dbReference type="Gene3D" id="1.10.3730.20">
    <property type="match status" value="1"/>
</dbReference>
<evidence type="ECO:0000256" key="2">
    <source>
        <dbReference type="ARBA" id="ARBA00007822"/>
    </source>
</evidence>
<evidence type="ECO:0000256" key="4">
    <source>
        <dbReference type="ARBA" id="ARBA00022475"/>
    </source>
</evidence>
<keyword evidence="3" id="KW-0813">Transport</keyword>
<comment type="similarity">
    <text evidence="2">Belongs to the drug/metabolite transporter (DMT) superfamily. Small multidrug resistance (SMR) (TC 2.A.7.1) family. Mmr subfamily.</text>
</comment>
<keyword evidence="7 10" id="KW-0472">Membrane</keyword>
<evidence type="ECO:0000256" key="3">
    <source>
        <dbReference type="ARBA" id="ARBA00022448"/>
    </source>
</evidence>
<evidence type="ECO:0000256" key="5">
    <source>
        <dbReference type="ARBA" id="ARBA00022692"/>
    </source>
</evidence>
<feature type="transmembrane region" description="Helical" evidence="10">
    <location>
        <begin position="85"/>
        <end position="104"/>
    </location>
</feature>
<evidence type="ECO:0000313" key="11">
    <source>
        <dbReference type="EMBL" id="SCX31396.1"/>
    </source>
</evidence>
<accession>A0A1G4WWZ3</accession>
<evidence type="ECO:0000313" key="12">
    <source>
        <dbReference type="Proteomes" id="UP000199707"/>
    </source>
</evidence>
<gene>
    <name evidence="11" type="ORF">SAMN02799620_05324</name>
</gene>
<keyword evidence="8" id="KW-0046">Antibiotic resistance</keyword>